<keyword evidence="3" id="KW-1185">Reference proteome</keyword>
<dbReference type="InterPro" id="IPR013087">
    <property type="entry name" value="Znf_C2H2_type"/>
</dbReference>
<protein>
    <submittedName>
        <fullName evidence="4">C2H2-type domain-containing protein</fullName>
    </submittedName>
</protein>
<evidence type="ECO:0000256" key="1">
    <source>
        <dbReference type="SAM" id="MobiDB-lite"/>
    </source>
</evidence>
<organism evidence="3 4">
    <name type="scientific">Ditylenchus dipsaci</name>
    <dbReference type="NCBI Taxonomy" id="166011"/>
    <lineage>
        <taxon>Eukaryota</taxon>
        <taxon>Metazoa</taxon>
        <taxon>Ecdysozoa</taxon>
        <taxon>Nematoda</taxon>
        <taxon>Chromadorea</taxon>
        <taxon>Rhabditida</taxon>
        <taxon>Tylenchina</taxon>
        <taxon>Tylenchomorpha</taxon>
        <taxon>Sphaerularioidea</taxon>
        <taxon>Anguinidae</taxon>
        <taxon>Anguininae</taxon>
        <taxon>Ditylenchus</taxon>
    </lineage>
</organism>
<name>A0A915DX71_9BILA</name>
<accession>A0A915DX71</accession>
<evidence type="ECO:0000259" key="2">
    <source>
        <dbReference type="PROSITE" id="PS00028"/>
    </source>
</evidence>
<dbReference type="SMART" id="SM00355">
    <property type="entry name" value="ZnF_C2H2"/>
    <property type="match status" value="3"/>
</dbReference>
<evidence type="ECO:0000313" key="4">
    <source>
        <dbReference type="WBParaSite" id="jg24133"/>
    </source>
</evidence>
<dbReference type="AlphaFoldDB" id="A0A915DX71"/>
<dbReference type="Proteomes" id="UP000887574">
    <property type="component" value="Unplaced"/>
</dbReference>
<reference evidence="4" key="1">
    <citation type="submission" date="2022-11" db="UniProtKB">
        <authorList>
            <consortium name="WormBaseParasite"/>
        </authorList>
    </citation>
    <scope>IDENTIFICATION</scope>
</reference>
<dbReference type="PROSITE" id="PS00028">
    <property type="entry name" value="ZINC_FINGER_C2H2_1"/>
    <property type="match status" value="1"/>
</dbReference>
<sequence length="362" mass="40232">MNLVKNVGKSSPVPKNVAVDLKEDAVCLSSRKGNVSSSEDGNTDDVLYVPPEKISDVREKESLPVIKRAEKRAQPSVSLVDKDNNVANLQLISDCTMCRLCGHEVSHVGSIHLNLSLSCPFCDFVFYGEEKAAVHLRIHGLNPDALEGEEKVAVMKEWNIYFKEMEEMFEKCFPPRHILACSVDNEVSTCLVCNMKVTSKAERRAHVSDCHLKHTLVCPKAECDFETFKEVSMAKHLKGEHKIERFKLDAEERRRYIQMLAVFVKKLKPVLQMCFPHSASFASADLKSNKAVSAQLTSIPAGSVLSNVSVPHGSQKMSPNKFSIAKKTIQTTSLTRSSSSSSSDRRRRPSLQASNPRVIESA</sequence>
<dbReference type="WBParaSite" id="jg24133">
    <property type="protein sequence ID" value="jg24133"/>
    <property type="gene ID" value="jg24133"/>
</dbReference>
<feature type="domain" description="C2H2-type" evidence="2">
    <location>
        <begin position="119"/>
        <end position="139"/>
    </location>
</feature>
<feature type="region of interest" description="Disordered" evidence="1">
    <location>
        <begin position="326"/>
        <end position="362"/>
    </location>
</feature>
<feature type="compositionally biased region" description="Low complexity" evidence="1">
    <location>
        <begin position="331"/>
        <end position="342"/>
    </location>
</feature>
<proteinExistence type="predicted"/>
<evidence type="ECO:0000313" key="3">
    <source>
        <dbReference type="Proteomes" id="UP000887574"/>
    </source>
</evidence>